<keyword evidence="2" id="KW-0472">Membrane</keyword>
<reference evidence="3 4" key="1">
    <citation type="submission" date="2013-07" db="EMBL/GenBank/DDBJ databases">
        <authorList>
            <person name="Stoco P.H."/>
            <person name="Wagner G."/>
            <person name="Gerber A."/>
            <person name="Zaha A."/>
            <person name="Thompson C."/>
            <person name="Bartholomeu D.C."/>
            <person name="Luckemeyer D.D."/>
            <person name="Bahia D."/>
            <person name="Loreto E."/>
            <person name="Prestes E.B."/>
            <person name="Lima F.M."/>
            <person name="Rodrigues-Luiz G."/>
            <person name="Vallejo G.A."/>
            <person name="Filho J.F."/>
            <person name="Monteiro K.M."/>
            <person name="Tyler K.M."/>
            <person name="de Almeida L.G."/>
            <person name="Ortiz M.F."/>
            <person name="Siervo M.A."/>
            <person name="de Moraes M.H."/>
            <person name="Cunha O.L."/>
            <person name="Mendonca-Neto R."/>
            <person name="Silva R."/>
            <person name="Teixeira S.M."/>
            <person name="Murta S.M."/>
            <person name="Sincero T.C."/>
            <person name="Mendes T.A."/>
            <person name="Urmenyi T.P."/>
            <person name="Silva V.G."/>
            <person name="da Rocha W.D."/>
            <person name="Andersson B."/>
            <person name="Romanha A.J."/>
            <person name="Steindel M."/>
            <person name="de Vasconcelos A.T."/>
            <person name="Grisard E.C."/>
        </authorList>
    </citation>
    <scope>NUCLEOTIDE SEQUENCE [LARGE SCALE GENOMIC DNA]</scope>
    <source>
        <strain evidence="3 4">SC58</strain>
    </source>
</reference>
<feature type="region of interest" description="Disordered" evidence="1">
    <location>
        <begin position="120"/>
        <end position="141"/>
    </location>
</feature>
<gene>
    <name evidence="3" type="ORF">TRSC58_05193</name>
</gene>
<dbReference type="AlphaFoldDB" id="A0A061IWT5"/>
<comment type="caution">
    <text evidence="3">The sequence shown here is derived from an EMBL/GenBank/DDBJ whole genome shotgun (WGS) entry which is preliminary data.</text>
</comment>
<feature type="transmembrane region" description="Helical" evidence="2">
    <location>
        <begin position="22"/>
        <end position="46"/>
    </location>
</feature>
<evidence type="ECO:0000313" key="3">
    <source>
        <dbReference type="EMBL" id="ESL07124.1"/>
    </source>
</evidence>
<keyword evidence="2" id="KW-0812">Transmembrane</keyword>
<dbReference type="EMBL" id="AUPL01005193">
    <property type="protein sequence ID" value="ESL07124.1"/>
    <property type="molecule type" value="Genomic_DNA"/>
</dbReference>
<keyword evidence="4" id="KW-1185">Reference proteome</keyword>
<sequence length="228" mass="25002">MVGAGGSGNHSGGHESMNITKWSLIILVALGTLVLSFFVACVWFNFHWMRGVLGGMSIVHPRLQLHSNTPAQQDQAPFGESEPETLQGHALENRVRARRHRGPYSYHLPDGHTTVHIDDFSTLPEAKPPPPTEEEMQRWREEAERVPSPVFYGRGSYFCHSVSSLFGSFRIQTTPRTPAAVSGGSRTFSAPNRRASKRGGGNNTSQTGNDTTNTLPGCTDHPQIDKAL</sequence>
<organism evidence="3 4">
    <name type="scientific">Trypanosoma rangeli SC58</name>
    <dbReference type="NCBI Taxonomy" id="429131"/>
    <lineage>
        <taxon>Eukaryota</taxon>
        <taxon>Discoba</taxon>
        <taxon>Euglenozoa</taxon>
        <taxon>Kinetoplastea</taxon>
        <taxon>Metakinetoplastina</taxon>
        <taxon>Trypanosomatida</taxon>
        <taxon>Trypanosomatidae</taxon>
        <taxon>Trypanosoma</taxon>
        <taxon>Herpetosoma</taxon>
    </lineage>
</organism>
<dbReference type="Proteomes" id="UP000031737">
    <property type="component" value="Unassembled WGS sequence"/>
</dbReference>
<feature type="region of interest" description="Disordered" evidence="1">
    <location>
        <begin position="175"/>
        <end position="228"/>
    </location>
</feature>
<keyword evidence="2" id="KW-1133">Transmembrane helix</keyword>
<accession>A0A061IWT5</accession>
<evidence type="ECO:0000313" key="4">
    <source>
        <dbReference type="Proteomes" id="UP000031737"/>
    </source>
</evidence>
<proteinExistence type="predicted"/>
<evidence type="ECO:0000256" key="2">
    <source>
        <dbReference type="SAM" id="Phobius"/>
    </source>
</evidence>
<feature type="compositionally biased region" description="Polar residues" evidence="1">
    <location>
        <begin position="203"/>
        <end position="216"/>
    </location>
</feature>
<protein>
    <submittedName>
        <fullName evidence="3">Uncharacterized protein</fullName>
    </submittedName>
</protein>
<evidence type="ECO:0000256" key="1">
    <source>
        <dbReference type="SAM" id="MobiDB-lite"/>
    </source>
</evidence>
<dbReference type="OrthoDB" id="249403at2759"/>
<name>A0A061IWT5_TRYRA</name>
<dbReference type="VEuPathDB" id="TriTrypDB:TRSC58_05193"/>